<dbReference type="RefSeq" id="WP_175225696.1">
    <property type="nucleotide sequence ID" value="NZ_CADIKH010000005.1"/>
</dbReference>
<dbReference type="AlphaFoldDB" id="A0A6J5DDH9"/>
<evidence type="ECO:0000313" key="2">
    <source>
        <dbReference type="EMBL" id="CAB3750866.1"/>
    </source>
</evidence>
<evidence type="ECO:0000256" key="1">
    <source>
        <dbReference type="SAM" id="MobiDB-lite"/>
    </source>
</evidence>
<sequence>MISALSNSQRASSGTHYGDDDSSDGPMIKGINKFNDALNGPFLSSFGQALNHVPIVGPIAHVIPDMGGHILSKMGEGFAHMLGEKGAVHTHFEHEWLGLDNGKPTGDGNGLSLKGRHPWPPSKTLDASNDGAMHATTSSVQRTSARSVSTPAGYGIDRFDDSVPDRRIATQLALASRPIDLHRFADVSDGVSERRFSVDIRD</sequence>
<reference evidence="2 3" key="1">
    <citation type="submission" date="2020-04" db="EMBL/GenBank/DDBJ databases">
        <authorList>
            <person name="De Canck E."/>
        </authorList>
    </citation>
    <scope>NUCLEOTIDE SEQUENCE [LARGE SCALE GENOMIC DNA]</scope>
    <source>
        <strain evidence="2 3">LMG 29542</strain>
    </source>
</reference>
<dbReference type="Proteomes" id="UP000494363">
    <property type="component" value="Unassembled WGS sequence"/>
</dbReference>
<organism evidence="2 3">
    <name type="scientific">Paraburkholderia humisilvae</name>
    <dbReference type="NCBI Taxonomy" id="627669"/>
    <lineage>
        <taxon>Bacteria</taxon>
        <taxon>Pseudomonadati</taxon>
        <taxon>Pseudomonadota</taxon>
        <taxon>Betaproteobacteria</taxon>
        <taxon>Burkholderiales</taxon>
        <taxon>Burkholderiaceae</taxon>
        <taxon>Paraburkholderia</taxon>
    </lineage>
</organism>
<feature type="compositionally biased region" description="Polar residues" evidence="1">
    <location>
        <begin position="135"/>
        <end position="147"/>
    </location>
</feature>
<protein>
    <submittedName>
        <fullName evidence="2">Uncharacterized protein</fullName>
    </submittedName>
</protein>
<feature type="region of interest" description="Disordered" evidence="1">
    <location>
        <begin position="1"/>
        <end position="25"/>
    </location>
</feature>
<proteinExistence type="predicted"/>
<keyword evidence="3" id="KW-1185">Reference proteome</keyword>
<dbReference type="EMBL" id="CADIKH010000005">
    <property type="protein sequence ID" value="CAB3750866.1"/>
    <property type="molecule type" value="Genomic_DNA"/>
</dbReference>
<feature type="region of interest" description="Disordered" evidence="1">
    <location>
        <begin position="99"/>
        <end position="147"/>
    </location>
</feature>
<evidence type="ECO:0000313" key="3">
    <source>
        <dbReference type="Proteomes" id="UP000494363"/>
    </source>
</evidence>
<name>A0A6J5DDH9_9BURK</name>
<accession>A0A6J5DDH9</accession>
<gene>
    <name evidence="2" type="ORF">LMG29542_01355</name>
</gene>
<feature type="compositionally biased region" description="Polar residues" evidence="1">
    <location>
        <begin position="1"/>
        <end position="15"/>
    </location>
</feature>